<evidence type="ECO:0000313" key="2">
    <source>
        <dbReference type="EMBL" id="CAG5107284.1"/>
    </source>
</evidence>
<comment type="caution">
    <text evidence="2">The sequence shown here is derived from an EMBL/GenBank/DDBJ whole genome shotgun (WGS) entry which is preliminary data.</text>
</comment>
<organism evidence="2 3">
    <name type="scientific">Cotesia congregata</name>
    <name type="common">Parasitoid wasp</name>
    <name type="synonym">Apanteles congregatus</name>
    <dbReference type="NCBI Taxonomy" id="51543"/>
    <lineage>
        <taxon>Eukaryota</taxon>
        <taxon>Metazoa</taxon>
        <taxon>Ecdysozoa</taxon>
        <taxon>Arthropoda</taxon>
        <taxon>Hexapoda</taxon>
        <taxon>Insecta</taxon>
        <taxon>Pterygota</taxon>
        <taxon>Neoptera</taxon>
        <taxon>Endopterygota</taxon>
        <taxon>Hymenoptera</taxon>
        <taxon>Apocrita</taxon>
        <taxon>Ichneumonoidea</taxon>
        <taxon>Braconidae</taxon>
        <taxon>Microgastrinae</taxon>
        <taxon>Cotesia</taxon>
    </lineage>
</organism>
<accession>A0A8J2MYA7</accession>
<evidence type="ECO:0000313" key="3">
    <source>
        <dbReference type="Proteomes" id="UP000786811"/>
    </source>
</evidence>
<sequence length="111" mass="12258">MANQQWRGNDGGDDDDDDDDDGGCCCCCCCVVESTVGTSGFERISLRVALWTPCISFAITAIVFYEKRLENGVTELSYRRNSRGRARAARQVKRSNEPTDQSAHGAIAFLR</sequence>
<feature type="compositionally biased region" description="Acidic residues" evidence="1">
    <location>
        <begin position="11"/>
        <end position="20"/>
    </location>
</feature>
<feature type="region of interest" description="Disordered" evidence="1">
    <location>
        <begin position="87"/>
        <end position="111"/>
    </location>
</feature>
<name>A0A8J2MYA7_COTCN</name>
<dbReference type="AlphaFoldDB" id="A0A8J2MYA7"/>
<keyword evidence="3" id="KW-1185">Reference proteome</keyword>
<proteinExistence type="predicted"/>
<feature type="region of interest" description="Disordered" evidence="1">
    <location>
        <begin position="1"/>
        <end position="20"/>
    </location>
</feature>
<evidence type="ECO:0000256" key="1">
    <source>
        <dbReference type="SAM" id="MobiDB-lite"/>
    </source>
</evidence>
<protein>
    <submittedName>
        <fullName evidence="2">Uncharacterized protein</fullName>
    </submittedName>
</protein>
<reference evidence="2" key="1">
    <citation type="submission" date="2021-04" db="EMBL/GenBank/DDBJ databases">
        <authorList>
            <person name="Chebbi M.A.C M."/>
        </authorList>
    </citation>
    <scope>NUCLEOTIDE SEQUENCE</scope>
</reference>
<gene>
    <name evidence="2" type="ORF">HICCMSTLAB_LOCUS12672</name>
</gene>
<dbReference type="Proteomes" id="UP000786811">
    <property type="component" value="Unassembled WGS sequence"/>
</dbReference>
<dbReference type="EMBL" id="CAJNRD030001124">
    <property type="protein sequence ID" value="CAG5107284.1"/>
    <property type="molecule type" value="Genomic_DNA"/>
</dbReference>